<dbReference type="PROSITE" id="PS51194">
    <property type="entry name" value="HELICASE_CTER"/>
    <property type="match status" value="1"/>
</dbReference>
<dbReference type="InterPro" id="IPR027417">
    <property type="entry name" value="P-loop_NTPase"/>
</dbReference>
<gene>
    <name evidence="9" type="ORF">KUTeg_020092</name>
</gene>
<evidence type="ECO:0000313" key="10">
    <source>
        <dbReference type="Proteomes" id="UP001217089"/>
    </source>
</evidence>
<evidence type="ECO:0000256" key="3">
    <source>
        <dbReference type="ARBA" id="ARBA00023235"/>
    </source>
</evidence>
<protein>
    <recommendedName>
        <fullName evidence="6">DNA 3'-5' helicase</fullName>
        <ecNumber evidence="6">5.6.2.4</ecNumber>
    </recommendedName>
    <alternativeName>
        <fullName evidence="7">DNA 3'-5' helicase BLM</fullName>
    </alternativeName>
</protein>
<organism evidence="9 10">
    <name type="scientific">Tegillarca granosa</name>
    <name type="common">Malaysian cockle</name>
    <name type="synonym">Anadara granosa</name>
    <dbReference type="NCBI Taxonomy" id="220873"/>
    <lineage>
        <taxon>Eukaryota</taxon>
        <taxon>Metazoa</taxon>
        <taxon>Spiralia</taxon>
        <taxon>Lophotrochozoa</taxon>
        <taxon>Mollusca</taxon>
        <taxon>Bivalvia</taxon>
        <taxon>Autobranchia</taxon>
        <taxon>Pteriomorphia</taxon>
        <taxon>Arcoida</taxon>
        <taxon>Arcoidea</taxon>
        <taxon>Arcidae</taxon>
        <taxon>Tegillarca</taxon>
    </lineage>
</organism>
<accession>A0ABQ9EC75</accession>
<keyword evidence="3" id="KW-0413">Isomerase</keyword>
<dbReference type="EMBL" id="JARBDR010000918">
    <property type="protein sequence ID" value="KAJ8301105.1"/>
    <property type="molecule type" value="Genomic_DNA"/>
</dbReference>
<dbReference type="Proteomes" id="UP001217089">
    <property type="component" value="Unassembled WGS sequence"/>
</dbReference>
<dbReference type="Gene3D" id="3.40.50.300">
    <property type="entry name" value="P-loop containing nucleotide triphosphate hydrolases"/>
    <property type="match status" value="2"/>
</dbReference>
<comment type="caution">
    <text evidence="9">The sequence shown here is derived from an EMBL/GenBank/DDBJ whole genome shotgun (WGS) entry which is preliminary data.</text>
</comment>
<comment type="similarity">
    <text evidence="1">Belongs to the helicase family. RecQ subfamily.</text>
</comment>
<evidence type="ECO:0000256" key="4">
    <source>
        <dbReference type="ARBA" id="ARBA00023242"/>
    </source>
</evidence>
<dbReference type="SUPFAM" id="SSF52540">
    <property type="entry name" value="P-loop containing nucleoside triphosphate hydrolases"/>
    <property type="match status" value="1"/>
</dbReference>
<dbReference type="Pfam" id="PF00271">
    <property type="entry name" value="Helicase_C"/>
    <property type="match status" value="1"/>
</dbReference>
<dbReference type="EC" id="5.6.2.4" evidence="6"/>
<evidence type="ECO:0000313" key="9">
    <source>
        <dbReference type="EMBL" id="KAJ8301105.1"/>
    </source>
</evidence>
<proteinExistence type="inferred from homology"/>
<evidence type="ECO:0000259" key="8">
    <source>
        <dbReference type="PROSITE" id="PS51194"/>
    </source>
</evidence>
<dbReference type="InterPro" id="IPR001650">
    <property type="entry name" value="Helicase_C-like"/>
</dbReference>
<feature type="domain" description="Helicase C-terminal" evidence="8">
    <location>
        <begin position="174"/>
        <end position="336"/>
    </location>
</feature>
<keyword evidence="10" id="KW-1185">Reference proteome</keyword>
<reference evidence="9 10" key="1">
    <citation type="submission" date="2022-12" db="EMBL/GenBank/DDBJ databases">
        <title>Chromosome-level genome of Tegillarca granosa.</title>
        <authorList>
            <person name="Kim J."/>
        </authorList>
    </citation>
    <scope>NUCLEOTIDE SEQUENCE [LARGE SCALE GENOMIC DNA]</scope>
    <source>
        <strain evidence="9">Teg-2019</strain>
        <tissue evidence="9">Adductor muscle</tissue>
    </source>
</reference>
<dbReference type="SMART" id="SM00490">
    <property type="entry name" value="HELICc"/>
    <property type="match status" value="1"/>
</dbReference>
<evidence type="ECO:0000256" key="5">
    <source>
        <dbReference type="ARBA" id="ARBA00034617"/>
    </source>
</evidence>
<dbReference type="PANTHER" id="PTHR13710:SF153">
    <property type="entry name" value="RECQ-LIKE DNA HELICASE BLM"/>
    <property type="match status" value="1"/>
</dbReference>
<dbReference type="PANTHER" id="PTHR13710">
    <property type="entry name" value="DNA HELICASE RECQ FAMILY MEMBER"/>
    <property type="match status" value="1"/>
</dbReference>
<name>A0ABQ9EC75_TEGGR</name>
<keyword evidence="4" id="KW-0539">Nucleus</keyword>
<evidence type="ECO:0000256" key="2">
    <source>
        <dbReference type="ARBA" id="ARBA00023125"/>
    </source>
</evidence>
<evidence type="ECO:0000256" key="7">
    <source>
        <dbReference type="ARBA" id="ARBA00044542"/>
    </source>
</evidence>
<sequence length="463" mass="52524">MDAVKEKRVCDVFNIDNLYDDQRKSLTALTEKKDVFLSTKTSSGNATYIGRDEKENVDIEDGKFTFVFSSPENLLGDQKWRNVMLSNRPKLRLIVIDKAHTMLQWGESHGPEKPFRAWFGHIAEVRSLCPATAGPKNREKIYRKLCLVNPLEIVKNPDRPNIKLFLKKVKASDNLADVFFWLVDRLQRQGQNFPRYILFCKRISECAGVFNVFRSFSHTDTLFNMYHSCTRNHVKQAIASDMNKEDGKIRVFICTNAAGRGVNFKGITHVVNFGPPVELDTFIQQIGRAGSDDHILIYNGRQLKNIDSEVKKYTQNSDTCRRKVLCGNYTSDLNISIEGHKCCDICSASCNCGKTDCNTETFQHSALVHVDDDSDNSSDSSSNEFSEMNTMMKVTMMGFTIGIDTQLLYKHMHIYHALSCNTMALGLIVRSKLSPIISNKTVSGRFDRSPMHFRNSDECNGSP</sequence>
<keyword evidence="2" id="KW-0238">DNA-binding</keyword>
<comment type="catalytic activity">
    <reaction evidence="5">
        <text>Couples ATP hydrolysis with the unwinding of duplex DNA by translocating in the 3'-5' direction.</text>
        <dbReference type="EC" id="5.6.2.4"/>
    </reaction>
</comment>
<evidence type="ECO:0000256" key="6">
    <source>
        <dbReference type="ARBA" id="ARBA00034808"/>
    </source>
</evidence>
<evidence type="ECO:0000256" key="1">
    <source>
        <dbReference type="ARBA" id="ARBA00005446"/>
    </source>
</evidence>